<evidence type="ECO:0000256" key="1">
    <source>
        <dbReference type="SAM" id="MobiDB-lite"/>
    </source>
</evidence>
<organism evidence="2 3">
    <name type="scientific">Uncinocarpus reesii (strain UAMH 1704)</name>
    <dbReference type="NCBI Taxonomy" id="336963"/>
    <lineage>
        <taxon>Eukaryota</taxon>
        <taxon>Fungi</taxon>
        <taxon>Dikarya</taxon>
        <taxon>Ascomycota</taxon>
        <taxon>Pezizomycotina</taxon>
        <taxon>Eurotiomycetes</taxon>
        <taxon>Eurotiomycetidae</taxon>
        <taxon>Onygenales</taxon>
        <taxon>Onygenaceae</taxon>
        <taxon>Uncinocarpus</taxon>
    </lineage>
</organism>
<feature type="compositionally biased region" description="Polar residues" evidence="1">
    <location>
        <begin position="221"/>
        <end position="245"/>
    </location>
</feature>
<evidence type="ECO:0000313" key="2">
    <source>
        <dbReference type="EMBL" id="EEP77958.1"/>
    </source>
</evidence>
<accession>C4JI61</accession>
<dbReference type="VEuPathDB" id="FungiDB:UREG_02807"/>
<feature type="region of interest" description="Disordered" evidence="1">
    <location>
        <begin position="185"/>
        <end position="245"/>
    </location>
</feature>
<dbReference type="InParanoid" id="C4JI61"/>
<dbReference type="HOGENOM" id="CLU_036220_0_0_1"/>
<feature type="compositionally biased region" description="Low complexity" evidence="1">
    <location>
        <begin position="326"/>
        <end position="340"/>
    </location>
</feature>
<gene>
    <name evidence="2" type="ORF">UREG_02807</name>
</gene>
<name>C4JI61_UNCRE</name>
<feature type="compositionally biased region" description="Polar residues" evidence="1">
    <location>
        <begin position="152"/>
        <end position="166"/>
    </location>
</feature>
<proteinExistence type="predicted"/>
<dbReference type="Proteomes" id="UP000002058">
    <property type="component" value="Unassembled WGS sequence"/>
</dbReference>
<dbReference type="OrthoDB" id="25896at2759"/>
<feature type="compositionally biased region" description="Polar residues" evidence="1">
    <location>
        <begin position="372"/>
        <end position="395"/>
    </location>
</feature>
<keyword evidence="3" id="KW-1185">Reference proteome</keyword>
<dbReference type="RefSeq" id="XP_002543291.1">
    <property type="nucleotide sequence ID" value="XM_002543245.1"/>
</dbReference>
<feature type="region of interest" description="Disordered" evidence="1">
    <location>
        <begin position="285"/>
        <end position="395"/>
    </location>
</feature>
<reference evidence="3" key="1">
    <citation type="journal article" date="2009" name="Genome Res.">
        <title>Comparative genomic analyses of the human fungal pathogens Coccidioides and their relatives.</title>
        <authorList>
            <person name="Sharpton T.J."/>
            <person name="Stajich J.E."/>
            <person name="Rounsley S.D."/>
            <person name="Gardner M.J."/>
            <person name="Wortman J.R."/>
            <person name="Jordar V.S."/>
            <person name="Maiti R."/>
            <person name="Kodira C.D."/>
            <person name="Neafsey D.E."/>
            <person name="Zeng Q."/>
            <person name="Hung C.-Y."/>
            <person name="McMahan C."/>
            <person name="Muszewska A."/>
            <person name="Grynberg M."/>
            <person name="Mandel M.A."/>
            <person name="Kellner E.M."/>
            <person name="Barker B.M."/>
            <person name="Galgiani J.N."/>
            <person name="Orbach M.J."/>
            <person name="Kirkland T.N."/>
            <person name="Cole G.T."/>
            <person name="Henn M.R."/>
            <person name="Birren B.W."/>
            <person name="Taylor J.W."/>
        </authorList>
    </citation>
    <scope>NUCLEOTIDE SEQUENCE [LARGE SCALE GENOMIC DNA]</scope>
    <source>
        <strain evidence="3">UAMH 1704</strain>
    </source>
</reference>
<dbReference type="OMA" id="ISTWRCT"/>
<protein>
    <submittedName>
        <fullName evidence="2">Uncharacterized protein</fullName>
    </submittedName>
</protein>
<dbReference type="AlphaFoldDB" id="C4JI61"/>
<evidence type="ECO:0000313" key="3">
    <source>
        <dbReference type="Proteomes" id="UP000002058"/>
    </source>
</evidence>
<feature type="compositionally biased region" description="Polar residues" evidence="1">
    <location>
        <begin position="185"/>
        <end position="212"/>
    </location>
</feature>
<dbReference type="KEGG" id="ure:UREG_02807"/>
<feature type="region of interest" description="Disordered" evidence="1">
    <location>
        <begin position="137"/>
        <end position="170"/>
    </location>
</feature>
<dbReference type="eggNOG" id="ENOG502SPD8">
    <property type="taxonomic scope" value="Eukaryota"/>
</dbReference>
<dbReference type="EMBL" id="CH476615">
    <property type="protein sequence ID" value="EEP77958.1"/>
    <property type="molecule type" value="Genomic_DNA"/>
</dbReference>
<dbReference type="GeneID" id="8437596"/>
<sequence length="606" mass="65463">MSQASMDVRSVGTLITSFLDATKLVERLKASNDTVTDEAVLDLENSLLLGPPIVQGQYDLNFRRFGDAYEAGDQSARETLKDVMINLQLTLLATLRMALLDNAHPDIPSLQIASDNGRLDTLMCLYKLGQRMAANPVPASLAGKRSKPNMALESTQRMPPSLNTKPLTMHANPMQQHPLRLSLTQSDSSYDTRNYLSPTSPASDMSITTPISPFSPFPKDATQNRNTRTASVDSSVGSTFSGSRYPYSTYSSRASGMDASIPPIHETEIRSSSIYSESVYSEISTRPSMAPTSGGAGDASVVLGPTRHGPYGREGGSQETIPNEQGAPASRSGSLLSGLPSRKKRISASSDEKDISGPTSRSIFGFSRKAPSAQTESVRTNSTALSVSTTGPESSIPTGLYLPGEENKFAGFCKGAWKLQNGMKKAFRLDFRPSGMYLQISTWRCTKCMFEGPMGHTPTISRNSPSAAIQGYARTTPLTGSSSQDFDQRVRLHGPTGIRYRWAFLAKSHVSVRVAPKSDDGTEGRFACIYCCVEQRGPAPMFADIDSFMQHLLIHAGSLSGTIDARTQRVPPQELLDWTKCILGRVATEGEGFDINIPTPVAEIGG</sequence>
<dbReference type="STRING" id="336963.C4JI61"/>